<feature type="binding site" evidence="9">
    <location>
        <begin position="201"/>
        <end position="202"/>
    </location>
    <ligand>
        <name>alpha-D-glucose 1-phosphate</name>
        <dbReference type="ChEBI" id="CHEBI:58601"/>
    </ligand>
</feature>
<dbReference type="SUPFAM" id="SSF51161">
    <property type="entry name" value="Trimeric LpxA-like enzymes"/>
    <property type="match status" value="1"/>
</dbReference>
<dbReference type="NCBIfam" id="TIGR02091">
    <property type="entry name" value="glgC"/>
    <property type="match status" value="1"/>
</dbReference>
<comment type="subunit">
    <text evidence="9">Homotetramer.</text>
</comment>
<keyword evidence="6 9" id="KW-0067">ATP-binding</keyword>
<feature type="domain" description="Nucleotidyl transferase" evidence="10">
    <location>
        <begin position="29"/>
        <end position="299"/>
    </location>
</feature>
<dbReference type="InterPro" id="IPR011831">
    <property type="entry name" value="ADP-Glc_PPase"/>
</dbReference>
<dbReference type="InterPro" id="IPR056818">
    <property type="entry name" value="GlmU/GlgC-like_hexapep"/>
</dbReference>
<gene>
    <name evidence="9" type="primary">glgC</name>
    <name evidence="12" type="ORF">EC835_105253</name>
</gene>
<keyword evidence="3 9" id="KW-0808">Transferase</keyword>
<dbReference type="SUPFAM" id="SSF53448">
    <property type="entry name" value="Nucleotide-diphospho-sugar transferases"/>
    <property type="match status" value="1"/>
</dbReference>
<feature type="site" description="Could play a key role in the communication between the regulatory and the substrate sites" evidence="9">
    <location>
        <position position="81"/>
    </location>
</feature>
<sequence length="436" mass="48968">MSEKMPFYTYPNSISRQLLSKELPSNTVALILAGGKGSRLKALTQKQPKPSLHFGGKFRIIDFTLSNCINSGIYRVGILTQYYSHHLIQHIQHSWSFLNGKTNEFIEIFPAQQKQDAEDWYQGTADAIFQNLDVISQYQAKYIIVLAGDHIYKMDYSRMLLDHVEKGSQCTVACIEVPCSQASEFGIMDINDDEQIINFIEKPQFPPSMPGKPYSALASMGVYVFDAQYLYQLLAEEQQQQNTQHDFGKNLIPKAVQQGKAWAHPFSRSCVYSDFNMGASPYWRDVGTIDAYWNANIDLVSAKPALDMYDPHWSIRTGHSPLAPARFIQGESLQSPQITNTLINAGSIVEDAKIANSVIFQNVRVNAHSQLDACVILPDVSIGYARRLQRCIVDSGCVLPNKLVIGEDPQWDAQHFYRSEGGVVLVTQKMLDNLAA</sequence>
<keyword evidence="4 9" id="KW-0548">Nucleotidyltransferase</keyword>
<feature type="domain" description="Glucose-1-phosphate adenylyltransferase/Bifunctional protein GlmU-like C-terminal hexapeptide" evidence="11">
    <location>
        <begin position="323"/>
        <end position="426"/>
    </location>
</feature>
<dbReference type="PROSITE" id="PS00809">
    <property type="entry name" value="ADP_GLC_PYROPHOSPH_2"/>
    <property type="match status" value="1"/>
</dbReference>
<accession>A0A4R3NPD7</accession>
<dbReference type="GO" id="GO:0005524">
    <property type="term" value="F:ATP binding"/>
    <property type="evidence" value="ECO:0007669"/>
    <property type="project" value="UniProtKB-KW"/>
</dbReference>
<evidence type="ECO:0000256" key="6">
    <source>
        <dbReference type="ARBA" id="ARBA00022840"/>
    </source>
</evidence>
<dbReference type="Proteomes" id="UP000295055">
    <property type="component" value="Unassembled WGS sequence"/>
</dbReference>
<dbReference type="HAMAP" id="MF_00624">
    <property type="entry name" value="GlgC"/>
    <property type="match status" value="1"/>
</dbReference>
<evidence type="ECO:0000256" key="3">
    <source>
        <dbReference type="ARBA" id="ARBA00022679"/>
    </source>
</evidence>
<evidence type="ECO:0000259" key="11">
    <source>
        <dbReference type="Pfam" id="PF24894"/>
    </source>
</evidence>
<evidence type="ECO:0000256" key="5">
    <source>
        <dbReference type="ARBA" id="ARBA00022741"/>
    </source>
</evidence>
<feature type="binding site" evidence="9">
    <location>
        <position position="121"/>
    </location>
    <ligand>
        <name>alpha-D-glucose 1-phosphate</name>
        <dbReference type="ChEBI" id="CHEBI:58601"/>
    </ligand>
</feature>
<name>A0A4R3NPD7_9GAMM</name>
<dbReference type="GO" id="GO:0008878">
    <property type="term" value="F:glucose-1-phosphate adenylyltransferase activity"/>
    <property type="evidence" value="ECO:0007669"/>
    <property type="project" value="UniProtKB-UniRule"/>
</dbReference>
<dbReference type="PANTHER" id="PTHR43523:SF2">
    <property type="entry name" value="GLUCOSE-1-PHOSPHATE ADENYLYLTRANSFERASE"/>
    <property type="match status" value="1"/>
</dbReference>
<dbReference type="UniPathway" id="UPA00164"/>
<comment type="catalytic activity">
    <reaction evidence="9">
        <text>alpha-D-glucose 1-phosphate + ATP + H(+) = ADP-alpha-D-glucose + diphosphate</text>
        <dbReference type="Rhea" id="RHEA:12120"/>
        <dbReference type="ChEBI" id="CHEBI:15378"/>
        <dbReference type="ChEBI" id="CHEBI:30616"/>
        <dbReference type="ChEBI" id="CHEBI:33019"/>
        <dbReference type="ChEBI" id="CHEBI:57498"/>
        <dbReference type="ChEBI" id="CHEBI:58601"/>
        <dbReference type="EC" id="2.7.7.27"/>
    </reaction>
</comment>
<evidence type="ECO:0000259" key="10">
    <source>
        <dbReference type="Pfam" id="PF00483"/>
    </source>
</evidence>
<feature type="binding site" evidence="9">
    <location>
        <position position="219"/>
    </location>
    <ligand>
        <name>alpha-D-glucose 1-phosphate</name>
        <dbReference type="ChEBI" id="CHEBI:58601"/>
    </ligand>
</feature>
<organism evidence="12 13">
    <name type="scientific">Providencia alcalifaciens</name>
    <dbReference type="NCBI Taxonomy" id="126385"/>
    <lineage>
        <taxon>Bacteria</taxon>
        <taxon>Pseudomonadati</taxon>
        <taxon>Pseudomonadota</taxon>
        <taxon>Gammaproteobacteria</taxon>
        <taxon>Enterobacterales</taxon>
        <taxon>Morganellaceae</taxon>
        <taxon>Providencia</taxon>
    </lineage>
</organism>
<comment type="function">
    <text evidence="9">Involved in the biosynthesis of ADP-glucose, a building block required for the elongation reactions to produce glycogen. Catalyzes the reaction between ATP and alpha-D-glucose 1-phosphate (G1P) to produce pyrophosphate and ADP-Glc.</text>
</comment>
<dbReference type="CDD" id="cd02508">
    <property type="entry name" value="ADP_Glucose_PP"/>
    <property type="match status" value="1"/>
</dbReference>
<dbReference type="Pfam" id="PF00483">
    <property type="entry name" value="NTP_transferase"/>
    <property type="match status" value="1"/>
</dbReference>
<dbReference type="InterPro" id="IPR023049">
    <property type="entry name" value="GlgC_bac"/>
</dbReference>
<keyword evidence="5 9" id="KW-0547">Nucleotide-binding</keyword>
<feature type="binding site" evidence="9">
    <location>
        <position position="186"/>
    </location>
    <ligand>
        <name>alpha-D-glucose 1-phosphate</name>
        <dbReference type="ChEBI" id="CHEBI:58601"/>
    </ligand>
</feature>
<dbReference type="NCBIfam" id="NF001947">
    <property type="entry name" value="PRK00725.1"/>
    <property type="match status" value="1"/>
</dbReference>
<evidence type="ECO:0000313" key="12">
    <source>
        <dbReference type="EMBL" id="TCT34532.1"/>
    </source>
</evidence>
<comment type="caution">
    <text evidence="12">The sequence shown here is derived from an EMBL/GenBank/DDBJ whole genome shotgun (WGS) entry which is preliminary data.</text>
</comment>
<dbReference type="Pfam" id="PF24894">
    <property type="entry name" value="Hexapep_GlmU"/>
    <property type="match status" value="1"/>
</dbReference>
<dbReference type="InterPro" id="IPR011004">
    <property type="entry name" value="Trimer_LpxA-like_sf"/>
</dbReference>
<dbReference type="Gene3D" id="3.90.550.10">
    <property type="entry name" value="Spore Coat Polysaccharide Biosynthesis Protein SpsA, Chain A"/>
    <property type="match status" value="1"/>
</dbReference>
<reference evidence="12 13" key="1">
    <citation type="submission" date="2019-03" db="EMBL/GenBank/DDBJ databases">
        <title>Genomic analyses of the natural microbiome of Caenorhabditis elegans.</title>
        <authorList>
            <person name="Samuel B."/>
        </authorList>
    </citation>
    <scope>NUCLEOTIDE SEQUENCE [LARGE SCALE GENOMIC DNA]</scope>
    <source>
        <strain evidence="12 13">JUb102</strain>
    </source>
</reference>
<feature type="site" description="Could play a key role in the communication between the regulatory and the substrate sites" evidence="9">
    <location>
        <position position="120"/>
    </location>
</feature>
<keyword evidence="8 9" id="KW-0119">Carbohydrate metabolism</keyword>
<dbReference type="AlphaFoldDB" id="A0A4R3NPD7"/>
<evidence type="ECO:0000256" key="7">
    <source>
        <dbReference type="ARBA" id="ARBA00023056"/>
    </source>
</evidence>
<evidence type="ECO:0000256" key="8">
    <source>
        <dbReference type="ARBA" id="ARBA00023277"/>
    </source>
</evidence>
<dbReference type="CDD" id="cd04651">
    <property type="entry name" value="LbH_G1P_AT_C"/>
    <property type="match status" value="1"/>
</dbReference>
<dbReference type="InterPro" id="IPR005836">
    <property type="entry name" value="ADP_Glu_pyroP_CS"/>
</dbReference>
<dbReference type="OrthoDB" id="9801810at2"/>
<evidence type="ECO:0000313" key="13">
    <source>
        <dbReference type="Proteomes" id="UP000295055"/>
    </source>
</evidence>
<dbReference type="EC" id="2.7.7.27" evidence="9"/>
<comment type="similarity">
    <text evidence="1 9">Belongs to the bacterial/plant glucose-1-phosphate adenylyltransferase family.</text>
</comment>
<evidence type="ECO:0000256" key="1">
    <source>
        <dbReference type="ARBA" id="ARBA00010443"/>
    </source>
</evidence>
<dbReference type="EMBL" id="SMAS01000005">
    <property type="protein sequence ID" value="TCT34532.1"/>
    <property type="molecule type" value="Genomic_DNA"/>
</dbReference>
<dbReference type="FunFam" id="3.90.550.10:FF:000014">
    <property type="entry name" value="Glucose-1-phosphate adenylyltransferase"/>
    <property type="match status" value="1"/>
</dbReference>
<dbReference type="InterPro" id="IPR029044">
    <property type="entry name" value="Nucleotide-diphossugar_trans"/>
</dbReference>
<dbReference type="NCBIfam" id="NF002023">
    <property type="entry name" value="PRK00844.1"/>
    <property type="match status" value="1"/>
</dbReference>
<evidence type="ECO:0000256" key="2">
    <source>
        <dbReference type="ARBA" id="ARBA00022600"/>
    </source>
</evidence>
<dbReference type="Gene3D" id="2.160.10.10">
    <property type="entry name" value="Hexapeptide repeat proteins"/>
    <property type="match status" value="1"/>
</dbReference>
<keyword evidence="7 9" id="KW-0320">Glycogen biosynthesis</keyword>
<dbReference type="GO" id="GO:0005978">
    <property type="term" value="P:glycogen biosynthetic process"/>
    <property type="evidence" value="ECO:0007669"/>
    <property type="project" value="UniProtKB-UniRule"/>
</dbReference>
<dbReference type="PANTHER" id="PTHR43523">
    <property type="entry name" value="GLUCOSE-1-PHOSPHATE ADENYLYLTRANSFERASE-RELATED"/>
    <property type="match status" value="1"/>
</dbReference>
<dbReference type="InterPro" id="IPR005835">
    <property type="entry name" value="NTP_transferase_dom"/>
</dbReference>
<dbReference type="RefSeq" id="WP_132496437.1">
    <property type="nucleotide sequence ID" value="NZ_SMAS01000005.1"/>
</dbReference>
<comment type="pathway">
    <text evidence="9">Glycan biosynthesis; glycogen biosynthesis.</text>
</comment>
<evidence type="ECO:0000256" key="9">
    <source>
        <dbReference type="HAMAP-Rule" id="MF_00624"/>
    </source>
</evidence>
<evidence type="ECO:0000256" key="4">
    <source>
        <dbReference type="ARBA" id="ARBA00022695"/>
    </source>
</evidence>
<keyword evidence="2 9" id="KW-0321">Glycogen metabolism</keyword>
<protein>
    <recommendedName>
        <fullName evidence="9">Glucose-1-phosphate adenylyltransferase</fullName>
        <ecNumber evidence="9">2.7.7.27</ecNumber>
    </recommendedName>
    <alternativeName>
        <fullName evidence="9">ADP-glucose pyrophosphorylase</fullName>
        <shortName evidence="9">ADPGlc PPase</shortName>
    </alternativeName>
    <alternativeName>
        <fullName evidence="9">ADP-glucose synthase</fullName>
    </alternativeName>
</protein>
<dbReference type="PROSITE" id="PS00810">
    <property type="entry name" value="ADP_GLC_PYROPHOSPH_3"/>
    <property type="match status" value="1"/>
</dbReference>
<proteinExistence type="inferred from homology"/>